<keyword evidence="4" id="KW-0408">Iron</keyword>
<accession>A0A9W6MN19</accession>
<evidence type="ECO:0000256" key="2">
    <source>
        <dbReference type="ARBA" id="ARBA00022621"/>
    </source>
</evidence>
<organism evidence="6 7">
    <name type="scientific">Maricaulis virginensis</name>
    <dbReference type="NCBI Taxonomy" id="144022"/>
    <lineage>
        <taxon>Bacteria</taxon>
        <taxon>Pseudomonadati</taxon>
        <taxon>Pseudomonadota</taxon>
        <taxon>Alphaproteobacteria</taxon>
        <taxon>Maricaulales</taxon>
        <taxon>Maricaulaceae</taxon>
        <taxon>Maricaulis</taxon>
    </lineage>
</organism>
<dbReference type="Proteomes" id="UP001143486">
    <property type="component" value="Unassembled WGS sequence"/>
</dbReference>
<dbReference type="InterPro" id="IPR012827">
    <property type="entry name" value="Hemerythrin_metal-bd"/>
</dbReference>
<protein>
    <submittedName>
        <fullName evidence="6">Hemerythrin</fullName>
    </submittedName>
</protein>
<evidence type="ECO:0000256" key="3">
    <source>
        <dbReference type="ARBA" id="ARBA00022723"/>
    </source>
</evidence>
<proteinExistence type="inferred from homology"/>
<dbReference type="InterPro" id="IPR016131">
    <property type="entry name" value="Haemerythrin_Fe_BS"/>
</dbReference>
<evidence type="ECO:0000313" key="7">
    <source>
        <dbReference type="Proteomes" id="UP001143486"/>
    </source>
</evidence>
<keyword evidence="3" id="KW-0479">Metal-binding</keyword>
<keyword evidence="2" id="KW-0813">Transport</keyword>
<dbReference type="PANTHER" id="PTHR37164">
    <property type="entry name" value="BACTERIOHEMERYTHRIN"/>
    <property type="match status" value="1"/>
</dbReference>
<dbReference type="NCBIfam" id="TIGR02481">
    <property type="entry name" value="hemeryth_dom"/>
    <property type="match status" value="1"/>
</dbReference>
<name>A0A9W6MN19_9PROT</name>
<keyword evidence="7" id="KW-1185">Reference proteome</keyword>
<gene>
    <name evidence="6" type="ORF">GCM10017621_09270</name>
</gene>
<dbReference type="GO" id="GO:0005344">
    <property type="term" value="F:oxygen carrier activity"/>
    <property type="evidence" value="ECO:0007669"/>
    <property type="project" value="UniProtKB-KW"/>
</dbReference>
<dbReference type="RefSeq" id="WP_271185801.1">
    <property type="nucleotide sequence ID" value="NZ_BSFE01000002.1"/>
</dbReference>
<comment type="similarity">
    <text evidence="1">Belongs to the hemerythrin family.</text>
</comment>
<dbReference type="PANTHER" id="PTHR37164:SF1">
    <property type="entry name" value="BACTERIOHEMERYTHRIN"/>
    <property type="match status" value="1"/>
</dbReference>
<evidence type="ECO:0000256" key="1">
    <source>
        <dbReference type="ARBA" id="ARBA00010587"/>
    </source>
</evidence>
<dbReference type="CDD" id="cd12107">
    <property type="entry name" value="Hemerythrin"/>
    <property type="match status" value="1"/>
</dbReference>
<dbReference type="PROSITE" id="PS00550">
    <property type="entry name" value="HEMERYTHRINS"/>
    <property type="match status" value="1"/>
</dbReference>
<feature type="domain" description="Hemerythrin-like" evidence="5">
    <location>
        <begin position="13"/>
        <end position="128"/>
    </location>
</feature>
<dbReference type="InterPro" id="IPR012312">
    <property type="entry name" value="Hemerythrin-like"/>
</dbReference>
<dbReference type="GO" id="GO:0046872">
    <property type="term" value="F:metal ion binding"/>
    <property type="evidence" value="ECO:0007669"/>
    <property type="project" value="UniProtKB-KW"/>
</dbReference>
<comment type="caution">
    <text evidence="6">The sequence shown here is derived from an EMBL/GenBank/DDBJ whole genome shotgun (WGS) entry which is preliminary data.</text>
</comment>
<dbReference type="EMBL" id="BSFE01000002">
    <property type="protein sequence ID" value="GLK51419.1"/>
    <property type="molecule type" value="Genomic_DNA"/>
</dbReference>
<dbReference type="SUPFAM" id="SSF47188">
    <property type="entry name" value="Hemerythrin-like"/>
    <property type="match status" value="1"/>
</dbReference>
<dbReference type="Pfam" id="PF01814">
    <property type="entry name" value="Hemerythrin"/>
    <property type="match status" value="1"/>
</dbReference>
<evidence type="ECO:0000313" key="6">
    <source>
        <dbReference type="EMBL" id="GLK51419.1"/>
    </source>
</evidence>
<dbReference type="Gene3D" id="1.20.120.50">
    <property type="entry name" value="Hemerythrin-like"/>
    <property type="match status" value="1"/>
</dbReference>
<sequence length="135" mass="14739">MPIMNWDASLDVGVESMNDDHKQILDLMNAIHDRAATGETGASMIALVDALARVTIEHFRDEEAYMASVNFAGLASHKLIHADLLKTFSDHAGTIRANGGEVPSGFLMFLKLWLTAHIKGIDMKYAPTMPLKMAG</sequence>
<evidence type="ECO:0000259" key="5">
    <source>
        <dbReference type="Pfam" id="PF01814"/>
    </source>
</evidence>
<dbReference type="NCBIfam" id="NF033749">
    <property type="entry name" value="bact_hemeryth"/>
    <property type="match status" value="1"/>
</dbReference>
<reference evidence="6" key="1">
    <citation type="journal article" date="2014" name="Int. J. Syst. Evol. Microbiol.">
        <title>Complete genome sequence of Corynebacterium casei LMG S-19264T (=DSM 44701T), isolated from a smear-ripened cheese.</title>
        <authorList>
            <consortium name="US DOE Joint Genome Institute (JGI-PGF)"/>
            <person name="Walter F."/>
            <person name="Albersmeier A."/>
            <person name="Kalinowski J."/>
            <person name="Ruckert C."/>
        </authorList>
    </citation>
    <scope>NUCLEOTIDE SEQUENCE</scope>
    <source>
        <strain evidence="6">VKM B-1513</strain>
    </source>
</reference>
<keyword evidence="2" id="KW-0561">Oxygen transport</keyword>
<evidence type="ECO:0000256" key="4">
    <source>
        <dbReference type="ARBA" id="ARBA00023004"/>
    </source>
</evidence>
<dbReference type="InterPro" id="IPR035938">
    <property type="entry name" value="Hemerythrin-like_sf"/>
</dbReference>
<reference evidence="6" key="2">
    <citation type="submission" date="2023-01" db="EMBL/GenBank/DDBJ databases">
        <authorList>
            <person name="Sun Q."/>
            <person name="Evtushenko L."/>
        </authorList>
    </citation>
    <scope>NUCLEOTIDE SEQUENCE</scope>
    <source>
        <strain evidence="6">VKM B-1513</strain>
    </source>
</reference>
<dbReference type="AlphaFoldDB" id="A0A9W6MN19"/>
<dbReference type="InterPro" id="IPR050669">
    <property type="entry name" value="Hemerythrin"/>
</dbReference>